<dbReference type="Gene3D" id="3.30.710.10">
    <property type="entry name" value="Potassium Channel Kv1.1, Chain A"/>
    <property type="match status" value="1"/>
</dbReference>
<keyword evidence="4" id="KW-1185">Reference proteome</keyword>
<dbReference type="Proteomes" id="UP001296104">
    <property type="component" value="Unassembled WGS sequence"/>
</dbReference>
<dbReference type="PANTHER" id="PTHR47843">
    <property type="entry name" value="BTB DOMAIN-CONTAINING PROTEIN-RELATED"/>
    <property type="match status" value="1"/>
</dbReference>
<gene>
    <name evidence="3" type="ORF">LECACI_7A000485</name>
</gene>
<dbReference type="AlphaFoldDB" id="A0AAI8W2B0"/>
<sequence length="288" mass="33129">MASTQKRDAVPSSACDKTDYTKTLSVLVGPEEVSFMVHEHVICAKSKFFEAISRNDWKERQDRVVRLPEVLPYCFALYIHWLYTGTIAFHELGFEQPLDAENNEEAEEEDEAMEDTTDSVDGHDEKKSAEETSTQPDDESWHYDYCDLFYAYTVGDWLQDRTLTNYAMTECIRMFDNYDDDIKVPNSKQISWVWPKLSKHSVLRKWLLDFHPTSVSPEEFAEELYEYPSEYVAEAALKLVKDIAYECAQGPTRADACDYHEHSDGSDCPYAKQPQGDTGADDLQKGDD</sequence>
<dbReference type="SUPFAM" id="SSF54695">
    <property type="entry name" value="POZ domain"/>
    <property type="match status" value="1"/>
</dbReference>
<dbReference type="PANTHER" id="PTHR47843:SF2">
    <property type="entry name" value="BTB DOMAIN-CONTAINING PROTEIN"/>
    <property type="match status" value="1"/>
</dbReference>
<dbReference type="InterPro" id="IPR011333">
    <property type="entry name" value="SKP1/BTB/POZ_sf"/>
</dbReference>
<dbReference type="EMBL" id="CAVMBE010000002">
    <property type="protein sequence ID" value="CAK3775086.1"/>
    <property type="molecule type" value="Genomic_DNA"/>
</dbReference>
<protein>
    <submittedName>
        <fullName evidence="3">Btb poz domain containing</fullName>
    </submittedName>
</protein>
<evidence type="ECO:0000256" key="1">
    <source>
        <dbReference type="SAM" id="MobiDB-lite"/>
    </source>
</evidence>
<reference evidence="3" key="1">
    <citation type="submission" date="2023-11" db="EMBL/GenBank/DDBJ databases">
        <authorList>
            <person name="Alioto T."/>
            <person name="Alioto T."/>
            <person name="Gomez Garrido J."/>
        </authorList>
    </citation>
    <scope>NUCLEOTIDE SEQUENCE</scope>
</reference>
<feature type="compositionally biased region" description="Acidic residues" evidence="1">
    <location>
        <begin position="102"/>
        <end position="118"/>
    </location>
</feature>
<name>A0AAI8W2B0_9PEZI</name>
<evidence type="ECO:0000259" key="2">
    <source>
        <dbReference type="PROSITE" id="PS50097"/>
    </source>
</evidence>
<proteinExistence type="predicted"/>
<accession>A0AAI8W2B0</accession>
<evidence type="ECO:0000313" key="3">
    <source>
        <dbReference type="EMBL" id="CAK3775086.1"/>
    </source>
</evidence>
<feature type="compositionally biased region" description="Basic and acidic residues" evidence="1">
    <location>
        <begin position="120"/>
        <end position="130"/>
    </location>
</feature>
<feature type="domain" description="BTB" evidence="2">
    <location>
        <begin position="22"/>
        <end position="91"/>
    </location>
</feature>
<feature type="region of interest" description="Disordered" evidence="1">
    <location>
        <begin position="258"/>
        <end position="288"/>
    </location>
</feature>
<dbReference type="InterPro" id="IPR000210">
    <property type="entry name" value="BTB/POZ_dom"/>
</dbReference>
<dbReference type="Pfam" id="PF00651">
    <property type="entry name" value="BTB"/>
    <property type="match status" value="1"/>
</dbReference>
<evidence type="ECO:0000313" key="4">
    <source>
        <dbReference type="Proteomes" id="UP001296104"/>
    </source>
</evidence>
<comment type="caution">
    <text evidence="3">The sequence shown here is derived from an EMBL/GenBank/DDBJ whole genome shotgun (WGS) entry which is preliminary data.</text>
</comment>
<organism evidence="3 4">
    <name type="scientific">Lecanosticta acicola</name>
    <dbReference type="NCBI Taxonomy" id="111012"/>
    <lineage>
        <taxon>Eukaryota</taxon>
        <taxon>Fungi</taxon>
        <taxon>Dikarya</taxon>
        <taxon>Ascomycota</taxon>
        <taxon>Pezizomycotina</taxon>
        <taxon>Dothideomycetes</taxon>
        <taxon>Dothideomycetidae</taxon>
        <taxon>Mycosphaerellales</taxon>
        <taxon>Mycosphaerellaceae</taxon>
        <taxon>Lecanosticta</taxon>
    </lineage>
</organism>
<dbReference type="PROSITE" id="PS50097">
    <property type="entry name" value="BTB"/>
    <property type="match status" value="1"/>
</dbReference>
<dbReference type="CDD" id="cd18186">
    <property type="entry name" value="BTB_POZ_ZBTB_KLHL-like"/>
    <property type="match status" value="1"/>
</dbReference>
<feature type="region of interest" description="Disordered" evidence="1">
    <location>
        <begin position="102"/>
        <end position="138"/>
    </location>
</feature>